<dbReference type="InParanoid" id="A0A409WFB7"/>
<dbReference type="STRING" id="231916.A0A409WFB7"/>
<organism evidence="3 4">
    <name type="scientific">Gymnopilus dilepis</name>
    <dbReference type="NCBI Taxonomy" id="231916"/>
    <lineage>
        <taxon>Eukaryota</taxon>
        <taxon>Fungi</taxon>
        <taxon>Dikarya</taxon>
        <taxon>Basidiomycota</taxon>
        <taxon>Agaricomycotina</taxon>
        <taxon>Agaricomycetes</taxon>
        <taxon>Agaricomycetidae</taxon>
        <taxon>Agaricales</taxon>
        <taxon>Agaricineae</taxon>
        <taxon>Hymenogastraceae</taxon>
        <taxon>Gymnopilus</taxon>
    </lineage>
</organism>
<dbReference type="Pfam" id="PF18803">
    <property type="entry name" value="CxC2"/>
    <property type="match status" value="1"/>
</dbReference>
<feature type="compositionally biased region" description="Basic and acidic residues" evidence="1">
    <location>
        <begin position="1074"/>
        <end position="1091"/>
    </location>
</feature>
<proteinExistence type="predicted"/>
<evidence type="ECO:0000259" key="2">
    <source>
        <dbReference type="Pfam" id="PF18803"/>
    </source>
</evidence>
<accession>A0A409WFB7</accession>
<evidence type="ECO:0000313" key="4">
    <source>
        <dbReference type="Proteomes" id="UP000284706"/>
    </source>
</evidence>
<feature type="region of interest" description="Disordered" evidence="1">
    <location>
        <begin position="897"/>
        <end position="919"/>
    </location>
</feature>
<protein>
    <recommendedName>
        <fullName evidence="2">CxC2-like cysteine cluster KDZ transposase-associated domain-containing protein</fullName>
    </recommendedName>
</protein>
<evidence type="ECO:0000313" key="3">
    <source>
        <dbReference type="EMBL" id="PPQ77173.1"/>
    </source>
</evidence>
<dbReference type="OrthoDB" id="2682806at2759"/>
<dbReference type="EMBL" id="NHYE01005090">
    <property type="protein sequence ID" value="PPQ77173.1"/>
    <property type="molecule type" value="Genomic_DNA"/>
</dbReference>
<dbReference type="Pfam" id="PF18758">
    <property type="entry name" value="KDZ"/>
    <property type="match status" value="1"/>
</dbReference>
<name>A0A409WFB7_9AGAR</name>
<sequence>MADPRPSKRLRTGRGLLRSFHQDWIPVEDDEADDFVHAREGSLQRKGNHLRMSVMPRVAERTSDTDPWLSATFWPTPDSTEFALDQDCDMYDQAVEADIMEEVVPAKPKKRKKASKVSARPHVVWKEKYRQIFLDEMLRWSGRGDFQYADKCPDCLARSSSNPGLPEYRCSECLVSDLTCGSCCVRRHRQHPFHRIEKWNGQKFTSVSLKSLGLKIQLNHSGSFCENPIPAQSNMLILHTNGIHEVALSYCGCTRAIPHNIQLLRRQLYPASHIRIRTCATFQLLNSLHKFALTTKASTYDFYRALEKLTNNTGMDVPKSRYKPLCRMILQWRHLKMLKWGGRGNDTTGVEGTKTGELALRCPSCPHPGINLPENWQNVSEEYKYLFLMIICMDANFRLKNQVVSNYSQDPGLGIGWAYLLPRHEYESYVLSRASDEDISTCVGFQALAKANTKFSVGLRYTGVGAAVYANMDFIFGSVLQYVMVLLVLISYDVACQWFTNLLARIEGHWPESIKPRSTITLIPAIPKLHEPMHQQQNHQVYSLNFIKGVGLSDCECPERVWAPHNALSNSTKTQGPGSRHDVLDDHFHFWNWLKYIGLGRTLLRRYKAAVAQRNLQQEGHRGLTASLDTAVVAKWEKMCEKWDAEPFPKKSQNPYCSKDTYLSEAKVRKELADEEERRIKAGGVSVHETPAAVFVQMGLELEETQRRLRRLDKTITAKISTTLGDKSTLTEERNNFRVRRKAWEKLLPIYMPGILQYKADFAKEDPQTSVSSNKAEDVTIWLPSLIPQSRRPHICYDGLAEVEERLREAQCTDSLRKLRRILRVKSRMIHFKNKNVRGQREGTRSRSVIDRVHLKARNAADRYRACREAKLALSGPGKWEENFRVLDNSDIRGYQDPDRLRPKVGRKGTLEDGQAPGVTADNAEQDFELFNEVRTRRDGTGETRRTLSWIWTTSSADGEGDKDEILRVEWAKSRARAARAAEEVMLLKEEMRRVLEYLGWKAMWWRERLDSRGGLDKALTEGVKAFATGQADLQLQLASHFRALWKSPLEDSESDRKTIFESCAEMTAQPDTVNHDEGEGVDDGSDKGSDSEDEGIDREDHDEEQPDDEDEDDEGEDFW</sequence>
<dbReference type="AlphaFoldDB" id="A0A409WFB7"/>
<dbReference type="InterPro" id="IPR040521">
    <property type="entry name" value="KDZ"/>
</dbReference>
<dbReference type="InterPro" id="IPR041457">
    <property type="entry name" value="CxC2_KDZ-assoc"/>
</dbReference>
<feature type="domain" description="CxC2-like cysteine cluster KDZ transposase-associated" evidence="2">
    <location>
        <begin position="209"/>
        <end position="314"/>
    </location>
</feature>
<dbReference type="Proteomes" id="UP000284706">
    <property type="component" value="Unassembled WGS sequence"/>
</dbReference>
<feature type="compositionally biased region" description="Acidic residues" evidence="1">
    <location>
        <begin position="1092"/>
        <end position="1120"/>
    </location>
</feature>
<evidence type="ECO:0000256" key="1">
    <source>
        <dbReference type="SAM" id="MobiDB-lite"/>
    </source>
</evidence>
<comment type="caution">
    <text evidence="3">The sequence shown here is derived from an EMBL/GenBank/DDBJ whole genome shotgun (WGS) entry which is preliminary data.</text>
</comment>
<reference evidence="3 4" key="1">
    <citation type="journal article" date="2018" name="Evol. Lett.">
        <title>Horizontal gene cluster transfer increased hallucinogenic mushroom diversity.</title>
        <authorList>
            <person name="Reynolds H.T."/>
            <person name="Vijayakumar V."/>
            <person name="Gluck-Thaler E."/>
            <person name="Korotkin H.B."/>
            <person name="Matheny P.B."/>
            <person name="Slot J.C."/>
        </authorList>
    </citation>
    <scope>NUCLEOTIDE SEQUENCE [LARGE SCALE GENOMIC DNA]</scope>
    <source>
        <strain evidence="3 4">SRW20</strain>
    </source>
</reference>
<gene>
    <name evidence="3" type="ORF">CVT26_008093</name>
</gene>
<feature type="region of interest" description="Disordered" evidence="1">
    <location>
        <begin position="1066"/>
        <end position="1120"/>
    </location>
</feature>
<keyword evidence="4" id="KW-1185">Reference proteome</keyword>